<dbReference type="InterPro" id="IPR012349">
    <property type="entry name" value="Split_barrel_FMN-bd"/>
</dbReference>
<dbReference type="OrthoDB" id="3293200at2"/>
<dbReference type="InterPro" id="IPR019920">
    <property type="entry name" value="F420-binding_dom_put"/>
</dbReference>
<dbReference type="NCBIfam" id="TIGR03618">
    <property type="entry name" value="Rv1155_F420"/>
    <property type="match status" value="1"/>
</dbReference>
<gene>
    <name evidence="3" type="ORF">SAMN05443637_11522</name>
</gene>
<dbReference type="RefSeq" id="WP_073458499.1">
    <property type="nucleotide sequence ID" value="NZ_FRAP01000015.1"/>
</dbReference>
<dbReference type="SUPFAM" id="SSF50475">
    <property type="entry name" value="FMN-binding split barrel"/>
    <property type="match status" value="1"/>
</dbReference>
<dbReference type="GO" id="GO:0005829">
    <property type="term" value="C:cytosol"/>
    <property type="evidence" value="ECO:0007669"/>
    <property type="project" value="TreeGrafter"/>
</dbReference>
<dbReference type="AlphaFoldDB" id="A0A1M6WP13"/>
<evidence type="ECO:0000256" key="1">
    <source>
        <dbReference type="ARBA" id="ARBA00023002"/>
    </source>
</evidence>
<proteinExistence type="predicted"/>
<feature type="domain" description="Pyridoxamine 5'-phosphate oxidase N-terminal" evidence="2">
    <location>
        <begin position="8"/>
        <end position="94"/>
    </location>
</feature>
<reference evidence="3 4" key="1">
    <citation type="submission" date="2016-11" db="EMBL/GenBank/DDBJ databases">
        <authorList>
            <person name="Jaros S."/>
            <person name="Januszkiewicz K."/>
            <person name="Wedrychowicz H."/>
        </authorList>
    </citation>
    <scope>NUCLEOTIDE SEQUENCE [LARGE SCALE GENOMIC DNA]</scope>
    <source>
        <strain evidence="3 4">DSM 43832</strain>
    </source>
</reference>
<evidence type="ECO:0000313" key="4">
    <source>
        <dbReference type="Proteomes" id="UP000184363"/>
    </source>
</evidence>
<protein>
    <submittedName>
        <fullName evidence="3">PPOX class probable F420-dependent enzyme</fullName>
    </submittedName>
</protein>
<keyword evidence="4" id="KW-1185">Reference proteome</keyword>
<dbReference type="EMBL" id="FRAP01000015">
    <property type="protein sequence ID" value="SHK95344.1"/>
    <property type="molecule type" value="Genomic_DNA"/>
</dbReference>
<dbReference type="InterPro" id="IPR052019">
    <property type="entry name" value="F420H2_bilvrd_red/Heme_oxyg"/>
</dbReference>
<name>A0A1M6WP13_PSETH</name>
<keyword evidence="1" id="KW-0560">Oxidoreductase</keyword>
<dbReference type="Proteomes" id="UP000184363">
    <property type="component" value="Unassembled WGS sequence"/>
</dbReference>
<dbReference type="PANTHER" id="PTHR35176:SF2">
    <property type="entry name" value="F420H(2)-DEPENDENT REDUCTASE RV1155"/>
    <property type="match status" value="1"/>
</dbReference>
<organism evidence="3 4">
    <name type="scientific">Pseudonocardia thermophila</name>
    <dbReference type="NCBI Taxonomy" id="1848"/>
    <lineage>
        <taxon>Bacteria</taxon>
        <taxon>Bacillati</taxon>
        <taxon>Actinomycetota</taxon>
        <taxon>Actinomycetes</taxon>
        <taxon>Pseudonocardiales</taxon>
        <taxon>Pseudonocardiaceae</taxon>
        <taxon>Pseudonocardia</taxon>
    </lineage>
</organism>
<dbReference type="Pfam" id="PF01243">
    <property type="entry name" value="PNPOx_N"/>
    <property type="match status" value="1"/>
</dbReference>
<dbReference type="InterPro" id="IPR011576">
    <property type="entry name" value="Pyridox_Oxase_N"/>
</dbReference>
<dbReference type="Gene3D" id="2.30.110.10">
    <property type="entry name" value="Electron Transport, Fmn-binding Protein, Chain A"/>
    <property type="match status" value="1"/>
</dbReference>
<evidence type="ECO:0000259" key="2">
    <source>
        <dbReference type="Pfam" id="PF01243"/>
    </source>
</evidence>
<evidence type="ECO:0000313" key="3">
    <source>
        <dbReference type="EMBL" id="SHK95344.1"/>
    </source>
</evidence>
<sequence length="147" mass="16092">MTVDLAAVRDLVAQDHGLATVTVVRADGTPHSSVVNAGVLDHPLTGEPVVGYVTYGRVKLANLRARPATAVVWRVGWRWAGVEGTAQVIGPDDPVEGIDDERLRLLLREVFTACGGTHDDWDTYDRVMREERRVVVLIPPIRVYGNA</sequence>
<accession>A0A1M6WP13</accession>
<dbReference type="GO" id="GO:0070967">
    <property type="term" value="F:coenzyme F420 binding"/>
    <property type="evidence" value="ECO:0007669"/>
    <property type="project" value="TreeGrafter"/>
</dbReference>
<dbReference type="GO" id="GO:0016627">
    <property type="term" value="F:oxidoreductase activity, acting on the CH-CH group of donors"/>
    <property type="evidence" value="ECO:0007669"/>
    <property type="project" value="TreeGrafter"/>
</dbReference>
<dbReference type="STRING" id="1848.SAMN05443637_11522"/>
<dbReference type="PANTHER" id="PTHR35176">
    <property type="entry name" value="HEME OXYGENASE HI_0854-RELATED"/>
    <property type="match status" value="1"/>
</dbReference>